<name>A0A1I0WUR7_9CELL</name>
<dbReference type="Pfam" id="PF13279">
    <property type="entry name" value="4HBT_2"/>
    <property type="match status" value="1"/>
</dbReference>
<accession>A0A1I0WUR7</accession>
<dbReference type="OrthoDB" id="9799036at2"/>
<dbReference type="SUPFAM" id="SSF54637">
    <property type="entry name" value="Thioesterase/thiol ester dehydrase-isomerase"/>
    <property type="match status" value="1"/>
</dbReference>
<dbReference type="GO" id="GO:0047617">
    <property type="term" value="F:fatty acyl-CoA hydrolase activity"/>
    <property type="evidence" value="ECO:0007669"/>
    <property type="project" value="TreeGrafter"/>
</dbReference>
<dbReference type="RefSeq" id="WP_090031201.1">
    <property type="nucleotide sequence ID" value="NZ_BONM01000031.1"/>
</dbReference>
<dbReference type="InterPro" id="IPR029069">
    <property type="entry name" value="HotDog_dom_sf"/>
</dbReference>
<dbReference type="PANTHER" id="PTHR31793:SF24">
    <property type="entry name" value="LONG-CHAIN ACYL-COA THIOESTERASE FADM"/>
    <property type="match status" value="1"/>
</dbReference>
<dbReference type="InterPro" id="IPR050563">
    <property type="entry name" value="4-hydroxybenzoyl-CoA_TE"/>
</dbReference>
<evidence type="ECO:0000313" key="2">
    <source>
        <dbReference type="Proteomes" id="UP000199012"/>
    </source>
</evidence>
<dbReference type="Gene3D" id="3.10.129.10">
    <property type="entry name" value="Hotdog Thioesterase"/>
    <property type="match status" value="1"/>
</dbReference>
<dbReference type="STRING" id="988821.SAMN05421867_103210"/>
<dbReference type="EMBL" id="FOKA01000003">
    <property type="protein sequence ID" value="SFA91766.1"/>
    <property type="molecule type" value="Genomic_DNA"/>
</dbReference>
<keyword evidence="1" id="KW-0378">Hydrolase</keyword>
<reference evidence="1 2" key="1">
    <citation type="submission" date="2016-10" db="EMBL/GenBank/DDBJ databases">
        <authorList>
            <person name="de Groot N.N."/>
        </authorList>
    </citation>
    <scope>NUCLEOTIDE SEQUENCE [LARGE SCALE GENOMIC DNA]</scope>
    <source>
        <strain evidence="1 2">CGMCC 4.6945</strain>
    </source>
</reference>
<proteinExistence type="predicted"/>
<protein>
    <submittedName>
        <fullName evidence="1">Acyl-CoA thioester hydrolase</fullName>
    </submittedName>
</protein>
<sequence length="153" mass="16880">MDEGAGRAARGRFELRVRWSDVDLFGHVNNGAFLRYLDDARFAVLPTMGVDATGRLTDTMLVVVKHEIDYVAPAPFRPEPLAVELWVPRIGRTSVDIAYEVLDATGDAPATYVRALSRMVQVEALTQAPRAFDEEQRGLLGAWSGPGPVLRGW</sequence>
<organism evidence="1 2">
    <name type="scientific">Cellulomonas marina</name>
    <dbReference type="NCBI Taxonomy" id="988821"/>
    <lineage>
        <taxon>Bacteria</taxon>
        <taxon>Bacillati</taxon>
        <taxon>Actinomycetota</taxon>
        <taxon>Actinomycetes</taxon>
        <taxon>Micrococcales</taxon>
        <taxon>Cellulomonadaceae</taxon>
        <taxon>Cellulomonas</taxon>
    </lineage>
</organism>
<dbReference type="AlphaFoldDB" id="A0A1I0WUR7"/>
<dbReference type="CDD" id="cd00586">
    <property type="entry name" value="4HBT"/>
    <property type="match status" value="1"/>
</dbReference>
<dbReference type="PANTHER" id="PTHR31793">
    <property type="entry name" value="4-HYDROXYBENZOYL-COA THIOESTERASE FAMILY MEMBER"/>
    <property type="match status" value="1"/>
</dbReference>
<evidence type="ECO:0000313" key="1">
    <source>
        <dbReference type="EMBL" id="SFA91766.1"/>
    </source>
</evidence>
<gene>
    <name evidence="1" type="ORF">SAMN05421867_103210</name>
</gene>
<keyword evidence="2" id="KW-1185">Reference proteome</keyword>
<dbReference type="Proteomes" id="UP000199012">
    <property type="component" value="Unassembled WGS sequence"/>
</dbReference>